<dbReference type="EMBL" id="WKJJ01000028">
    <property type="protein sequence ID" value="MRV76134.1"/>
    <property type="molecule type" value="Genomic_DNA"/>
</dbReference>
<keyword evidence="4" id="KW-1185">Reference proteome</keyword>
<keyword evidence="2" id="KW-1133">Transmembrane helix</keyword>
<evidence type="ECO:0000256" key="2">
    <source>
        <dbReference type="SAM" id="Phobius"/>
    </source>
</evidence>
<feature type="transmembrane region" description="Helical" evidence="2">
    <location>
        <begin position="78"/>
        <end position="101"/>
    </location>
</feature>
<organism evidence="3 4">
    <name type="scientific">Pseudoduganella rivuli</name>
    <dbReference type="NCBI Taxonomy" id="2666085"/>
    <lineage>
        <taxon>Bacteria</taxon>
        <taxon>Pseudomonadati</taxon>
        <taxon>Pseudomonadota</taxon>
        <taxon>Betaproteobacteria</taxon>
        <taxon>Burkholderiales</taxon>
        <taxon>Oxalobacteraceae</taxon>
        <taxon>Telluria group</taxon>
        <taxon>Pseudoduganella</taxon>
    </lineage>
</organism>
<proteinExistence type="predicted"/>
<name>A0A7X2IU95_9BURK</name>
<keyword evidence="2" id="KW-0472">Membrane</keyword>
<evidence type="ECO:0000313" key="3">
    <source>
        <dbReference type="EMBL" id="MRV76134.1"/>
    </source>
</evidence>
<evidence type="ECO:0000256" key="1">
    <source>
        <dbReference type="SAM" id="MobiDB-lite"/>
    </source>
</evidence>
<feature type="transmembrane region" description="Helical" evidence="2">
    <location>
        <begin position="108"/>
        <end position="129"/>
    </location>
</feature>
<feature type="compositionally biased region" description="Basic and acidic residues" evidence="1">
    <location>
        <begin position="169"/>
        <end position="180"/>
    </location>
</feature>
<feature type="transmembrane region" description="Helical" evidence="2">
    <location>
        <begin position="223"/>
        <end position="243"/>
    </location>
</feature>
<dbReference type="AlphaFoldDB" id="A0A7X2IU95"/>
<keyword evidence="2" id="KW-0812">Transmembrane</keyword>
<comment type="caution">
    <text evidence="3">The sequence shown here is derived from an EMBL/GenBank/DDBJ whole genome shotgun (WGS) entry which is preliminary data.</text>
</comment>
<dbReference type="RefSeq" id="WP_154381353.1">
    <property type="nucleotide sequence ID" value="NZ_WKJJ01000028.1"/>
</dbReference>
<protein>
    <submittedName>
        <fullName evidence="3">DUF1700 domain-containing protein</fullName>
    </submittedName>
</protein>
<sequence>MNKQAYLDALQKALAGLPPETVARTMAYYEQRFIDGMVAGRSEEEIAEELGEPRKIAMTLRANVHMDAYQQTKSPMNWARMAVSFIGLAVFNLFMVVPAMVFASLLTAVYACAFAFYLSGVAITASGLAGTNELVLDGPLREFVHFGDDERGTQTRVSIGQTGIEVFQDRDRSRSGHDDDAGGDEDDERETASERIIEKAERVANGSVKISTELDSESRVTQAAFGMAMVILGIMLCLLSLVVTKYTIAGIKRYIQMNFSLLRGR</sequence>
<reference evidence="3 4" key="1">
    <citation type="submission" date="2019-11" db="EMBL/GenBank/DDBJ databases">
        <title>Novel species isolated from a subtropical stream in China.</title>
        <authorList>
            <person name="Lu H."/>
        </authorList>
    </citation>
    <scope>NUCLEOTIDE SEQUENCE [LARGE SCALE GENOMIC DNA]</scope>
    <source>
        <strain evidence="3 4">FT92W</strain>
    </source>
</reference>
<dbReference type="Proteomes" id="UP000446768">
    <property type="component" value="Unassembled WGS sequence"/>
</dbReference>
<dbReference type="Pfam" id="PF22564">
    <property type="entry name" value="HAAS"/>
    <property type="match status" value="1"/>
</dbReference>
<accession>A0A7X2IU95</accession>
<feature type="region of interest" description="Disordered" evidence="1">
    <location>
        <begin position="169"/>
        <end position="192"/>
    </location>
</feature>
<gene>
    <name evidence="3" type="ORF">GJ700_30945</name>
</gene>
<evidence type="ECO:0000313" key="4">
    <source>
        <dbReference type="Proteomes" id="UP000446768"/>
    </source>
</evidence>